<accession>A0AA44U329</accession>
<comment type="caution">
    <text evidence="1">The sequence shown here is derived from an EMBL/GenBank/DDBJ whole genome shotgun (WGS) entry which is preliminary data.</text>
</comment>
<organism evidence="1 2">
    <name type="scientific">Cutibacterium acnes</name>
    <name type="common">Propionibacterium acnes</name>
    <dbReference type="NCBI Taxonomy" id="1747"/>
    <lineage>
        <taxon>Bacteria</taxon>
        <taxon>Bacillati</taxon>
        <taxon>Actinomycetota</taxon>
        <taxon>Actinomycetes</taxon>
        <taxon>Propionibacteriales</taxon>
        <taxon>Propionibacteriaceae</taxon>
        <taxon>Cutibacterium</taxon>
    </lineage>
</organism>
<name>A0AA44U329_CUTAC</name>
<sequence>MGVTPPVMRATMPRRTALSALPYFDPRLMMRTLTSICNRHIPRIFHVRDTNTLLSKSRRGHEADINHNNP</sequence>
<evidence type="ECO:0000313" key="1">
    <source>
        <dbReference type="EMBL" id="PHJ26593.1"/>
    </source>
</evidence>
<dbReference type="EMBL" id="LKVB01000010">
    <property type="protein sequence ID" value="PHJ26593.1"/>
    <property type="molecule type" value="Genomic_DNA"/>
</dbReference>
<evidence type="ECO:0000313" key="2">
    <source>
        <dbReference type="Proteomes" id="UP000223982"/>
    </source>
</evidence>
<dbReference type="AlphaFoldDB" id="A0AA44U329"/>
<reference evidence="1 2" key="1">
    <citation type="submission" date="2017-02" db="EMBL/GenBank/DDBJ databases">
        <title>Prevalence of linear plasmids in Propionibacterium acnes isolates obtained from cancerous prostatic tissue.</title>
        <authorList>
            <person name="Davidsson S."/>
            <person name="Bruggemann H."/>
        </authorList>
    </citation>
    <scope>NUCLEOTIDE SEQUENCE [LARGE SCALE GENOMIC DNA]</scope>
    <source>
        <strain evidence="1 2">09-9</strain>
    </source>
</reference>
<gene>
    <name evidence="1" type="ORF">APS60_11375</name>
</gene>
<protein>
    <submittedName>
        <fullName evidence="1">Uncharacterized protein</fullName>
    </submittedName>
</protein>
<proteinExistence type="predicted"/>
<dbReference type="Proteomes" id="UP000223982">
    <property type="component" value="Unassembled WGS sequence"/>
</dbReference>